<sequence length="129" mass="14058">MRRLILSLALLGMAGIARAGDTYIYDLLKNSVYAQSWKTLTSAKKTPAWVRDENRFIAGALKIISIDAVNYQISVISKQHATNDGQASILFNMNGTQAWAEVQEEGKPALYLGEPSAAQKSALDEAIAE</sequence>
<evidence type="ECO:0000313" key="2">
    <source>
        <dbReference type="EMBL" id="KAA1174638.1"/>
    </source>
</evidence>
<dbReference type="SUPFAM" id="SSF89872">
    <property type="entry name" value="Inhibitor of vertebrate lysozyme, Ivy"/>
    <property type="match status" value="1"/>
</dbReference>
<keyword evidence="1" id="KW-0732">Signal</keyword>
<comment type="caution">
    <text evidence="2">The sequence shown here is derived from an EMBL/GenBank/DDBJ whole genome shotgun (WGS) entry which is preliminary data.</text>
</comment>
<evidence type="ECO:0000256" key="1">
    <source>
        <dbReference type="SAM" id="SignalP"/>
    </source>
</evidence>
<protein>
    <recommendedName>
        <fullName evidence="4">Inhibitor of lysozyme (Ivy)</fullName>
    </recommendedName>
</protein>
<proteinExistence type="predicted"/>
<dbReference type="InterPro" id="IPR036501">
    <property type="entry name" value="Inhibitor_vert_lysozyme_sf"/>
</dbReference>
<evidence type="ECO:0000313" key="3">
    <source>
        <dbReference type="Proteomes" id="UP000323608"/>
    </source>
</evidence>
<reference evidence="2 3" key="1">
    <citation type="submission" date="2019-07" db="EMBL/GenBank/DDBJ databases">
        <title>The Draft Genome Sequence of Rhizobium tropici SARCC-755 Associated with Superior Nodulation on Pigeonpea (Cajanus cajan (L.) Millsp.).</title>
        <authorList>
            <person name="Bopape F.L."/>
            <person name="Hassen A.I."/>
            <person name="Swanevelder Z.H."/>
            <person name="Gwata E.T."/>
        </authorList>
    </citation>
    <scope>NUCLEOTIDE SEQUENCE [LARGE SCALE GENOMIC DNA]</scope>
    <source>
        <strain evidence="2 3">SARCC-755</strain>
    </source>
</reference>
<dbReference type="OrthoDB" id="8395427at2"/>
<dbReference type="EMBL" id="VNIP01000022">
    <property type="protein sequence ID" value="KAA1174638.1"/>
    <property type="molecule type" value="Genomic_DNA"/>
</dbReference>
<name>A0A5B0VJP6_RHITR</name>
<feature type="chain" id="PRO_5022987352" description="Inhibitor of lysozyme (Ivy)" evidence="1">
    <location>
        <begin position="20"/>
        <end position="129"/>
    </location>
</feature>
<dbReference type="Pfam" id="PF08816">
    <property type="entry name" value="Ivy"/>
    <property type="match status" value="1"/>
</dbReference>
<dbReference type="RefSeq" id="WP_149638144.1">
    <property type="nucleotide sequence ID" value="NZ_VNIP01000022.1"/>
</dbReference>
<dbReference type="AlphaFoldDB" id="A0A5B0VJP6"/>
<organism evidence="2 3">
    <name type="scientific">Rhizobium tropici</name>
    <dbReference type="NCBI Taxonomy" id="398"/>
    <lineage>
        <taxon>Bacteria</taxon>
        <taxon>Pseudomonadati</taxon>
        <taxon>Pseudomonadota</taxon>
        <taxon>Alphaproteobacteria</taxon>
        <taxon>Hyphomicrobiales</taxon>
        <taxon>Rhizobiaceae</taxon>
        <taxon>Rhizobium/Agrobacterium group</taxon>
        <taxon>Rhizobium</taxon>
    </lineage>
</organism>
<dbReference type="Proteomes" id="UP000323608">
    <property type="component" value="Unassembled WGS sequence"/>
</dbReference>
<dbReference type="Gene3D" id="3.40.1420.10">
    <property type="entry name" value="Inhibitor of vertebrate lysozyme"/>
    <property type="match status" value="1"/>
</dbReference>
<gene>
    <name evidence="2" type="ORF">FP026_29770</name>
</gene>
<feature type="signal peptide" evidence="1">
    <location>
        <begin position="1"/>
        <end position="19"/>
    </location>
</feature>
<evidence type="ECO:0008006" key="4">
    <source>
        <dbReference type="Google" id="ProtNLM"/>
    </source>
</evidence>
<accession>A0A5B0VJP6</accession>